<keyword evidence="8" id="KW-1185">Reference proteome</keyword>
<comment type="subcellular location">
    <subcellularLocation>
        <location evidence="1">Cytoplasm</location>
        <location evidence="1">Cell cortex</location>
    </subcellularLocation>
</comment>
<name>R7S3K9_PUNST</name>
<dbReference type="AlphaFoldDB" id="R7S3K9"/>
<dbReference type="GO" id="GO:0001965">
    <property type="term" value="F:G-protein alpha-subunit binding"/>
    <property type="evidence" value="ECO:0007669"/>
    <property type="project" value="TreeGrafter"/>
</dbReference>
<dbReference type="InterPro" id="IPR019318">
    <property type="entry name" value="Gua_nucleotide_exch_fac_Ric8"/>
</dbReference>
<evidence type="ECO:0000256" key="5">
    <source>
        <dbReference type="ARBA" id="ARBA00023186"/>
    </source>
</evidence>
<dbReference type="OrthoDB" id="5585685at2759"/>
<dbReference type="KEGG" id="psq:PUNSTDRAFT_108520"/>
<evidence type="ECO:0000256" key="3">
    <source>
        <dbReference type="ARBA" id="ARBA00022490"/>
    </source>
</evidence>
<comment type="similarity">
    <text evidence="2">Belongs to the synembryn family.</text>
</comment>
<organism evidence="7 8">
    <name type="scientific">Punctularia strigosozonata (strain HHB-11173)</name>
    <name type="common">White-rot fungus</name>
    <dbReference type="NCBI Taxonomy" id="741275"/>
    <lineage>
        <taxon>Eukaryota</taxon>
        <taxon>Fungi</taxon>
        <taxon>Dikarya</taxon>
        <taxon>Basidiomycota</taxon>
        <taxon>Agaricomycotina</taxon>
        <taxon>Agaricomycetes</taxon>
        <taxon>Corticiales</taxon>
        <taxon>Punctulariaceae</taxon>
        <taxon>Punctularia</taxon>
    </lineage>
</organism>
<feature type="compositionally biased region" description="Low complexity" evidence="6">
    <location>
        <begin position="316"/>
        <end position="341"/>
    </location>
</feature>
<dbReference type="GO" id="GO:0005938">
    <property type="term" value="C:cell cortex"/>
    <property type="evidence" value="ECO:0007669"/>
    <property type="project" value="UniProtKB-SubCell"/>
</dbReference>
<dbReference type="GO" id="GO:0007186">
    <property type="term" value="P:G protein-coupled receptor signaling pathway"/>
    <property type="evidence" value="ECO:0007669"/>
    <property type="project" value="TreeGrafter"/>
</dbReference>
<keyword evidence="4" id="KW-0344">Guanine-nucleotide releasing factor</keyword>
<evidence type="ECO:0000256" key="6">
    <source>
        <dbReference type="SAM" id="MobiDB-lite"/>
    </source>
</evidence>
<evidence type="ECO:0000313" key="7">
    <source>
        <dbReference type="EMBL" id="EIN04382.1"/>
    </source>
</evidence>
<dbReference type="Proteomes" id="UP000054196">
    <property type="component" value="Unassembled WGS sequence"/>
</dbReference>
<dbReference type="Pfam" id="PF10165">
    <property type="entry name" value="Ric8"/>
    <property type="match status" value="1"/>
</dbReference>
<feature type="compositionally biased region" description="Low complexity" evidence="6">
    <location>
        <begin position="361"/>
        <end position="371"/>
    </location>
</feature>
<dbReference type="InterPro" id="IPR008376">
    <property type="entry name" value="Chaperone_Ric-8_A/B"/>
</dbReference>
<keyword evidence="5" id="KW-0143">Chaperone</keyword>
<dbReference type="OMA" id="GFLFHKG"/>
<evidence type="ECO:0008006" key="9">
    <source>
        <dbReference type="Google" id="ProtNLM"/>
    </source>
</evidence>
<proteinExistence type="inferred from homology"/>
<dbReference type="GeneID" id="18876170"/>
<reference evidence="8" key="1">
    <citation type="journal article" date="2012" name="Science">
        <title>The Paleozoic origin of enzymatic lignin decomposition reconstructed from 31 fungal genomes.</title>
        <authorList>
            <person name="Floudas D."/>
            <person name="Binder M."/>
            <person name="Riley R."/>
            <person name="Barry K."/>
            <person name="Blanchette R.A."/>
            <person name="Henrissat B."/>
            <person name="Martinez A.T."/>
            <person name="Otillar R."/>
            <person name="Spatafora J.W."/>
            <person name="Yadav J.S."/>
            <person name="Aerts A."/>
            <person name="Benoit I."/>
            <person name="Boyd A."/>
            <person name="Carlson A."/>
            <person name="Copeland A."/>
            <person name="Coutinho P.M."/>
            <person name="de Vries R.P."/>
            <person name="Ferreira P."/>
            <person name="Findley K."/>
            <person name="Foster B."/>
            <person name="Gaskell J."/>
            <person name="Glotzer D."/>
            <person name="Gorecki P."/>
            <person name="Heitman J."/>
            <person name="Hesse C."/>
            <person name="Hori C."/>
            <person name="Igarashi K."/>
            <person name="Jurgens J.A."/>
            <person name="Kallen N."/>
            <person name="Kersten P."/>
            <person name="Kohler A."/>
            <person name="Kuees U."/>
            <person name="Kumar T.K.A."/>
            <person name="Kuo A."/>
            <person name="LaButti K."/>
            <person name="Larrondo L.F."/>
            <person name="Lindquist E."/>
            <person name="Ling A."/>
            <person name="Lombard V."/>
            <person name="Lucas S."/>
            <person name="Lundell T."/>
            <person name="Martin R."/>
            <person name="McLaughlin D.J."/>
            <person name="Morgenstern I."/>
            <person name="Morin E."/>
            <person name="Murat C."/>
            <person name="Nagy L.G."/>
            <person name="Nolan M."/>
            <person name="Ohm R.A."/>
            <person name="Patyshakuliyeva A."/>
            <person name="Rokas A."/>
            <person name="Ruiz-Duenas F.J."/>
            <person name="Sabat G."/>
            <person name="Salamov A."/>
            <person name="Samejima M."/>
            <person name="Schmutz J."/>
            <person name="Slot J.C."/>
            <person name="St John F."/>
            <person name="Stenlid J."/>
            <person name="Sun H."/>
            <person name="Sun S."/>
            <person name="Syed K."/>
            <person name="Tsang A."/>
            <person name="Wiebenga A."/>
            <person name="Young D."/>
            <person name="Pisabarro A."/>
            <person name="Eastwood D.C."/>
            <person name="Martin F."/>
            <person name="Cullen D."/>
            <person name="Grigoriev I.V."/>
            <person name="Hibbett D.S."/>
        </authorList>
    </citation>
    <scope>NUCLEOTIDE SEQUENCE [LARGE SCALE GENOMIC DNA]</scope>
    <source>
        <strain evidence="8">HHB-11173 SS5</strain>
    </source>
</reference>
<feature type="region of interest" description="Disordered" evidence="6">
    <location>
        <begin position="310"/>
        <end position="348"/>
    </location>
</feature>
<protein>
    <recommendedName>
        <fullName evidence="9">Guanine nucleotide exchange factor</fullName>
    </recommendedName>
</protein>
<dbReference type="eggNOG" id="KOG4464">
    <property type="taxonomic scope" value="Eukaryota"/>
</dbReference>
<feature type="compositionally biased region" description="Low complexity" evidence="6">
    <location>
        <begin position="530"/>
        <end position="540"/>
    </location>
</feature>
<dbReference type="HOGENOM" id="CLU_015532_1_0_1"/>
<sequence>MSYFLYGYSQHKPAREGNEVARTLKTIVDEPAYAFDVQTRKDLVAVILEDVRLCAQNDPQTRLLRTDAALALLAIKNLAKIPIGAGVLITEPNLKTLLEASTAFPDEPAAQNEALRCIANSLLLHESARTTFVTDNVRGDERCVELLDKSDDPEQIFLASRILFLCTVSSLAAGDFIKSLVEQARVVDVVGPKIDLLTAAVAAGTKMAREALTDLMKFVFNLLVHYPKLTDAPWAPINQNAPKPDDHAKVMGEYWSDRLDGILAPLLRAFHTLPPPPASPTPLAAPLTHIIHALISVPFTPSLLPTWHAPAPTSPSPLTTTKLASAAESSSSRSGSPTSTSKPPGAFDRAMSVLSSASRRSFSGIRGSSPSPSSPSPSPPTSSIDVLKRAQDLLDASFAHFLQGTCDPDDAAVRERASAAGDTTLDELHGPLVVLLTRLALADAAWRKRTLDWLVPADLDRTGPPLEARPTLLGRCLRLLGSVHHPRLKDAVGELLFAACDEDAGALASQVGYGNVAGFLYNRGIMANPSPSASSSASAAGPQTTPDGRPINAITGVVQPAQEHSALDEMTEEEKEREAEKLMVLFDRLERNGAIAPEQNPVRQAIRKANS</sequence>
<dbReference type="PRINTS" id="PR01802">
    <property type="entry name" value="SYNEMBRYN"/>
</dbReference>
<dbReference type="RefSeq" id="XP_007388525.1">
    <property type="nucleotide sequence ID" value="XM_007388463.1"/>
</dbReference>
<gene>
    <name evidence="7" type="ORF">PUNSTDRAFT_108520</name>
</gene>
<keyword evidence="3" id="KW-0963">Cytoplasm</keyword>
<accession>R7S3K9</accession>
<dbReference type="GO" id="GO:0005085">
    <property type="term" value="F:guanyl-nucleotide exchange factor activity"/>
    <property type="evidence" value="ECO:0007669"/>
    <property type="project" value="UniProtKB-KW"/>
</dbReference>
<dbReference type="EMBL" id="JH687555">
    <property type="protein sequence ID" value="EIN04382.1"/>
    <property type="molecule type" value="Genomic_DNA"/>
</dbReference>
<evidence type="ECO:0000256" key="2">
    <source>
        <dbReference type="ARBA" id="ARBA00009049"/>
    </source>
</evidence>
<dbReference type="PANTHER" id="PTHR12425">
    <property type="entry name" value="SYNEMBRYN"/>
    <property type="match status" value="1"/>
</dbReference>
<evidence type="ECO:0000313" key="8">
    <source>
        <dbReference type="Proteomes" id="UP000054196"/>
    </source>
</evidence>
<feature type="region of interest" description="Disordered" evidence="6">
    <location>
        <begin position="361"/>
        <end position="384"/>
    </location>
</feature>
<evidence type="ECO:0000256" key="4">
    <source>
        <dbReference type="ARBA" id="ARBA00022658"/>
    </source>
</evidence>
<evidence type="ECO:0000256" key="1">
    <source>
        <dbReference type="ARBA" id="ARBA00004544"/>
    </source>
</evidence>
<feature type="region of interest" description="Disordered" evidence="6">
    <location>
        <begin position="530"/>
        <end position="552"/>
    </location>
</feature>
<dbReference type="PANTHER" id="PTHR12425:SF5">
    <property type="entry name" value="SYNEMBRYN"/>
    <property type="match status" value="1"/>
</dbReference>